<dbReference type="AlphaFoldDB" id="A0A843TUB1"/>
<evidence type="ECO:0000313" key="3">
    <source>
        <dbReference type="EMBL" id="MQL74645.1"/>
    </source>
</evidence>
<dbReference type="GO" id="GO:0006355">
    <property type="term" value="P:regulation of DNA-templated transcription"/>
    <property type="evidence" value="ECO:0007669"/>
    <property type="project" value="InterPro"/>
</dbReference>
<evidence type="ECO:0000256" key="2">
    <source>
        <dbReference type="SAM" id="Phobius"/>
    </source>
</evidence>
<protein>
    <submittedName>
        <fullName evidence="3">Uncharacterized protein</fullName>
    </submittedName>
</protein>
<feature type="transmembrane region" description="Helical" evidence="2">
    <location>
        <begin position="45"/>
        <end position="74"/>
    </location>
</feature>
<dbReference type="GO" id="GO:0005634">
    <property type="term" value="C:nucleus"/>
    <property type="evidence" value="ECO:0007669"/>
    <property type="project" value="TreeGrafter"/>
</dbReference>
<gene>
    <name evidence="3" type="ORF">Taro_006999</name>
</gene>
<accession>A0A843TUB1</accession>
<dbReference type="PANTHER" id="PTHR13464">
    <property type="entry name" value="TRANSCRIPTIONAL REGULATOR PROTEIN HCNGP"/>
    <property type="match status" value="1"/>
</dbReference>
<dbReference type="Proteomes" id="UP000652761">
    <property type="component" value="Unassembled WGS sequence"/>
</dbReference>
<keyword evidence="4" id="KW-1185">Reference proteome</keyword>
<proteinExistence type="predicted"/>
<organism evidence="3 4">
    <name type="scientific">Colocasia esculenta</name>
    <name type="common">Wild taro</name>
    <name type="synonym">Arum esculentum</name>
    <dbReference type="NCBI Taxonomy" id="4460"/>
    <lineage>
        <taxon>Eukaryota</taxon>
        <taxon>Viridiplantae</taxon>
        <taxon>Streptophyta</taxon>
        <taxon>Embryophyta</taxon>
        <taxon>Tracheophyta</taxon>
        <taxon>Spermatophyta</taxon>
        <taxon>Magnoliopsida</taxon>
        <taxon>Liliopsida</taxon>
        <taxon>Araceae</taxon>
        <taxon>Aroideae</taxon>
        <taxon>Colocasieae</taxon>
        <taxon>Colocasia</taxon>
    </lineage>
</organism>
<comment type="caution">
    <text evidence="3">The sequence shown here is derived from an EMBL/GenBank/DDBJ whole genome shotgun (WGS) entry which is preliminary data.</text>
</comment>
<feature type="region of interest" description="Disordered" evidence="1">
    <location>
        <begin position="156"/>
        <end position="176"/>
    </location>
</feature>
<dbReference type="PANTHER" id="PTHR13464:SF0">
    <property type="entry name" value="SAP30-BINDING PROTEIN"/>
    <property type="match status" value="1"/>
</dbReference>
<dbReference type="InterPro" id="IPR012479">
    <property type="entry name" value="SAP30BP"/>
</dbReference>
<keyword evidence="2" id="KW-0472">Membrane</keyword>
<feature type="compositionally biased region" description="Basic and acidic residues" evidence="1">
    <location>
        <begin position="158"/>
        <end position="176"/>
    </location>
</feature>
<dbReference type="EMBL" id="NMUH01000217">
    <property type="protein sequence ID" value="MQL74645.1"/>
    <property type="molecule type" value="Genomic_DNA"/>
</dbReference>
<sequence>MKREIERREQERKRSPKVDFIAGGTQPAIALPAQKASTLIPGKNLVLIALSICVGVILSDNFSMNFVFFVYLLLLFDGWWNVGVPPVAAGALQSASVAVDSVPKDGRQNKKSKWDKVDTDVKNPSLPGQDAMSTVGVHAAMLSAANAGAGYTAFAQQKRREAEEKKSSERKFDKRS</sequence>
<name>A0A843TUB1_COLES</name>
<evidence type="ECO:0000256" key="1">
    <source>
        <dbReference type="SAM" id="MobiDB-lite"/>
    </source>
</evidence>
<evidence type="ECO:0000313" key="4">
    <source>
        <dbReference type="Proteomes" id="UP000652761"/>
    </source>
</evidence>
<dbReference type="OrthoDB" id="1714508at2759"/>
<keyword evidence="2" id="KW-1133">Transmembrane helix</keyword>
<feature type="region of interest" description="Disordered" evidence="1">
    <location>
        <begin position="101"/>
        <end position="130"/>
    </location>
</feature>
<reference evidence="3" key="1">
    <citation type="submission" date="2017-07" db="EMBL/GenBank/DDBJ databases">
        <title>Taro Niue Genome Assembly and Annotation.</title>
        <authorList>
            <person name="Atibalentja N."/>
            <person name="Keating K."/>
            <person name="Fields C.J."/>
        </authorList>
    </citation>
    <scope>NUCLEOTIDE SEQUENCE</scope>
    <source>
        <strain evidence="3">Niue_2</strain>
        <tissue evidence="3">Leaf</tissue>
    </source>
</reference>
<keyword evidence="2" id="KW-0812">Transmembrane</keyword>
<feature type="compositionally biased region" description="Basic and acidic residues" evidence="1">
    <location>
        <begin position="102"/>
        <end position="121"/>
    </location>
</feature>